<keyword evidence="4 6" id="KW-0238">DNA-binding</keyword>
<keyword evidence="2" id="KW-0902">Two-component regulatory system</keyword>
<dbReference type="Pfam" id="PF00072">
    <property type="entry name" value="Response_reg"/>
    <property type="match status" value="1"/>
</dbReference>
<dbReference type="InterPro" id="IPR039420">
    <property type="entry name" value="WalR-like"/>
</dbReference>
<accession>A0A6M8NHE6</accession>
<dbReference type="Proteomes" id="UP000290378">
    <property type="component" value="Unassembled WGS sequence"/>
</dbReference>
<dbReference type="GO" id="GO:0000156">
    <property type="term" value="F:phosphorelay response regulator activity"/>
    <property type="evidence" value="ECO:0007669"/>
    <property type="project" value="TreeGrafter"/>
</dbReference>
<dbReference type="CDD" id="cd00383">
    <property type="entry name" value="trans_reg_C"/>
    <property type="match status" value="1"/>
</dbReference>
<evidence type="ECO:0000256" key="5">
    <source>
        <dbReference type="ARBA" id="ARBA00023163"/>
    </source>
</evidence>
<keyword evidence="7" id="KW-1185">Reference proteome</keyword>
<dbReference type="Gene3D" id="1.10.10.10">
    <property type="entry name" value="Winged helix-like DNA-binding domain superfamily/Winged helix DNA-binding domain"/>
    <property type="match status" value="1"/>
</dbReference>
<dbReference type="EMBL" id="NXII01000006">
    <property type="protein sequence ID" value="RXI41712.1"/>
    <property type="molecule type" value="Genomic_DNA"/>
</dbReference>
<dbReference type="InterPro" id="IPR011006">
    <property type="entry name" value="CheY-like_superfamily"/>
</dbReference>
<protein>
    <submittedName>
        <fullName evidence="6">DNA-binding response regulator</fullName>
    </submittedName>
</protein>
<dbReference type="InterPro" id="IPR036388">
    <property type="entry name" value="WH-like_DNA-bd_sf"/>
</dbReference>
<dbReference type="SUPFAM" id="SSF46894">
    <property type="entry name" value="C-terminal effector domain of the bipartite response regulators"/>
    <property type="match status" value="1"/>
</dbReference>
<dbReference type="Pfam" id="PF00486">
    <property type="entry name" value="Trans_reg_C"/>
    <property type="match status" value="1"/>
</dbReference>
<dbReference type="InterPro" id="IPR001867">
    <property type="entry name" value="OmpR/PhoB-type_DNA-bd"/>
</dbReference>
<evidence type="ECO:0000256" key="1">
    <source>
        <dbReference type="ARBA" id="ARBA00022553"/>
    </source>
</evidence>
<organism evidence="6 7">
    <name type="scientific">Arcobacter cloacae</name>
    <dbReference type="NCBI Taxonomy" id="1054034"/>
    <lineage>
        <taxon>Bacteria</taxon>
        <taxon>Pseudomonadati</taxon>
        <taxon>Campylobacterota</taxon>
        <taxon>Epsilonproteobacteria</taxon>
        <taxon>Campylobacterales</taxon>
        <taxon>Arcobacteraceae</taxon>
        <taxon>Arcobacter</taxon>
    </lineage>
</organism>
<proteinExistence type="predicted"/>
<dbReference type="InterPro" id="IPR001789">
    <property type="entry name" value="Sig_transdc_resp-reg_receiver"/>
</dbReference>
<reference evidence="6 7" key="1">
    <citation type="submission" date="2017-09" db="EMBL/GenBank/DDBJ databases">
        <title>Genomics of the genus Arcobacter.</title>
        <authorList>
            <person name="Perez-Cataluna A."/>
            <person name="Figueras M.J."/>
            <person name="Salas-Masso N."/>
        </authorList>
    </citation>
    <scope>NUCLEOTIDE SEQUENCE [LARGE SCALE GENOMIC DNA]</scope>
    <source>
        <strain evidence="6 7">CECT 7834</strain>
    </source>
</reference>
<dbReference type="SMART" id="SM00862">
    <property type="entry name" value="Trans_reg_C"/>
    <property type="match status" value="1"/>
</dbReference>
<evidence type="ECO:0000256" key="3">
    <source>
        <dbReference type="ARBA" id="ARBA00023015"/>
    </source>
</evidence>
<comment type="caution">
    <text evidence="6">The sequence shown here is derived from an EMBL/GenBank/DDBJ whole genome shotgun (WGS) entry which is preliminary data.</text>
</comment>
<evidence type="ECO:0000256" key="2">
    <source>
        <dbReference type="ARBA" id="ARBA00023012"/>
    </source>
</evidence>
<dbReference type="InterPro" id="IPR016032">
    <property type="entry name" value="Sig_transdc_resp-reg_C-effctor"/>
</dbReference>
<dbReference type="GO" id="GO:0005829">
    <property type="term" value="C:cytosol"/>
    <property type="evidence" value="ECO:0007669"/>
    <property type="project" value="TreeGrafter"/>
</dbReference>
<dbReference type="GO" id="GO:0006355">
    <property type="term" value="P:regulation of DNA-templated transcription"/>
    <property type="evidence" value="ECO:0007669"/>
    <property type="project" value="InterPro"/>
</dbReference>
<dbReference type="RefSeq" id="WP_129013373.1">
    <property type="nucleotide sequence ID" value="NZ_CBCSEI010000007.1"/>
</dbReference>
<keyword evidence="5" id="KW-0804">Transcription</keyword>
<evidence type="ECO:0000313" key="6">
    <source>
        <dbReference type="EMBL" id="RXI41712.1"/>
    </source>
</evidence>
<dbReference type="AlphaFoldDB" id="A0A6M8NHE6"/>
<sequence>MKRILLLEDDLSLGETIKELLLENDYEVDYVTKGNDVIEITFDKEYDLYIFDINVPDIDGLEILKSLRDADDSTPAIFISAMTDLKTFLKGFEVGADDFIKKPFYPEELIVKVNLKLSSNKKEIAFNDIVYLPKNKQLFKNNENIYLTQIQLNLFELFINNKNRIIEQEELYDCLEKPTGNALRFHINKLKNLTELNIKNIRGQGYRLYLHKGTKCATVLKYGLI</sequence>
<dbReference type="SMART" id="SM00448">
    <property type="entry name" value="REC"/>
    <property type="match status" value="1"/>
</dbReference>
<dbReference type="Gene3D" id="3.40.50.2300">
    <property type="match status" value="1"/>
</dbReference>
<keyword evidence="3" id="KW-0805">Transcription regulation</keyword>
<keyword evidence="1" id="KW-0597">Phosphoprotein</keyword>
<evidence type="ECO:0000313" key="7">
    <source>
        <dbReference type="Proteomes" id="UP000290378"/>
    </source>
</evidence>
<name>A0A6M8NHE6_9BACT</name>
<dbReference type="GO" id="GO:0000976">
    <property type="term" value="F:transcription cis-regulatory region binding"/>
    <property type="evidence" value="ECO:0007669"/>
    <property type="project" value="TreeGrafter"/>
</dbReference>
<dbReference type="PANTHER" id="PTHR48111:SF1">
    <property type="entry name" value="TWO-COMPONENT RESPONSE REGULATOR ORR33"/>
    <property type="match status" value="1"/>
</dbReference>
<dbReference type="PANTHER" id="PTHR48111">
    <property type="entry name" value="REGULATOR OF RPOS"/>
    <property type="match status" value="1"/>
</dbReference>
<dbReference type="SUPFAM" id="SSF52172">
    <property type="entry name" value="CheY-like"/>
    <property type="match status" value="1"/>
</dbReference>
<dbReference type="GO" id="GO:0032993">
    <property type="term" value="C:protein-DNA complex"/>
    <property type="evidence" value="ECO:0007669"/>
    <property type="project" value="TreeGrafter"/>
</dbReference>
<gene>
    <name evidence="6" type="ORF">CP963_06325</name>
</gene>
<evidence type="ECO:0000256" key="4">
    <source>
        <dbReference type="ARBA" id="ARBA00023125"/>
    </source>
</evidence>
<dbReference type="PROSITE" id="PS50110">
    <property type="entry name" value="RESPONSE_REGULATORY"/>
    <property type="match status" value="1"/>
</dbReference>